<reference evidence="3" key="1">
    <citation type="journal article" date="2019" name="Int. J. Syst. Evol. Microbiol.">
        <title>The Global Catalogue of Microorganisms (GCM) 10K type strain sequencing project: providing services to taxonomists for standard genome sequencing and annotation.</title>
        <authorList>
            <consortium name="The Broad Institute Genomics Platform"/>
            <consortium name="The Broad Institute Genome Sequencing Center for Infectious Disease"/>
            <person name="Wu L."/>
            <person name="Ma J."/>
        </authorList>
    </citation>
    <scope>NUCLEOTIDE SEQUENCE [LARGE SCALE GENOMIC DNA]</scope>
    <source>
        <strain evidence="3">TISTR 932</strain>
    </source>
</reference>
<dbReference type="InterPro" id="IPR016152">
    <property type="entry name" value="PTrfase/Anion_transptr"/>
</dbReference>
<dbReference type="PROSITE" id="PS51094">
    <property type="entry name" value="PTS_EIIA_TYPE_2"/>
    <property type="match status" value="1"/>
</dbReference>
<dbReference type="PANTHER" id="PTHR47738:SF2">
    <property type="entry name" value="PTS SYSTEM FRUCTOSE-LIKE EIIA COMPONENT"/>
    <property type="match status" value="1"/>
</dbReference>
<name>A0ABW5TJ11_9ENTE</name>
<dbReference type="EMBL" id="JBHUMO010000039">
    <property type="protein sequence ID" value="MFD2728919.1"/>
    <property type="molecule type" value="Genomic_DNA"/>
</dbReference>
<accession>A0ABW5TJ11</accession>
<evidence type="ECO:0000313" key="3">
    <source>
        <dbReference type="Proteomes" id="UP001597427"/>
    </source>
</evidence>
<dbReference type="Pfam" id="PF00359">
    <property type="entry name" value="PTS_EIIA_2"/>
    <property type="match status" value="1"/>
</dbReference>
<comment type="caution">
    <text evidence="2">The sequence shown here is derived from an EMBL/GenBank/DDBJ whole genome shotgun (WGS) entry which is preliminary data.</text>
</comment>
<organism evidence="2 3">
    <name type="scientific">Enterococcus camelliae</name>
    <dbReference type="NCBI Taxonomy" id="453959"/>
    <lineage>
        <taxon>Bacteria</taxon>
        <taxon>Bacillati</taxon>
        <taxon>Bacillota</taxon>
        <taxon>Bacilli</taxon>
        <taxon>Lactobacillales</taxon>
        <taxon>Enterococcaceae</taxon>
        <taxon>Enterococcus</taxon>
    </lineage>
</organism>
<keyword evidence="2" id="KW-0762">Sugar transport</keyword>
<evidence type="ECO:0000259" key="1">
    <source>
        <dbReference type="PROSITE" id="PS51094"/>
    </source>
</evidence>
<dbReference type="RefSeq" id="WP_379980788.1">
    <property type="nucleotide sequence ID" value="NZ_JBHUMO010000039.1"/>
</dbReference>
<protein>
    <submittedName>
        <fullName evidence="2">PTS sugar transporter subunit IIA</fullName>
    </submittedName>
</protein>
<dbReference type="InterPro" id="IPR051541">
    <property type="entry name" value="PTS_SugarTrans_NitroReg"/>
</dbReference>
<keyword evidence="3" id="KW-1185">Reference proteome</keyword>
<dbReference type="Proteomes" id="UP001597427">
    <property type="component" value="Unassembled WGS sequence"/>
</dbReference>
<dbReference type="PANTHER" id="PTHR47738">
    <property type="entry name" value="PTS SYSTEM FRUCTOSE-LIKE EIIA COMPONENT-RELATED"/>
    <property type="match status" value="1"/>
</dbReference>
<proteinExistence type="predicted"/>
<gene>
    <name evidence="2" type="ORF">ACFSR0_05705</name>
</gene>
<keyword evidence="2" id="KW-0813">Transport</keyword>
<dbReference type="Gene3D" id="3.40.930.10">
    <property type="entry name" value="Mannitol-specific EII, Chain A"/>
    <property type="match status" value="1"/>
</dbReference>
<dbReference type="SUPFAM" id="SSF55804">
    <property type="entry name" value="Phoshotransferase/anion transport protein"/>
    <property type="match status" value="1"/>
</dbReference>
<evidence type="ECO:0000313" key="2">
    <source>
        <dbReference type="EMBL" id="MFD2728919.1"/>
    </source>
</evidence>
<feature type="domain" description="PTS EIIA type-2" evidence="1">
    <location>
        <begin position="5"/>
        <end position="147"/>
    </location>
</feature>
<dbReference type="InterPro" id="IPR002178">
    <property type="entry name" value="PTS_EIIA_type-2_dom"/>
</dbReference>
<sequence>MRIQDLLKRSNLIKLSKTYESKEFLFIDFINHFFDRYDESKKARFVLTLLNREKMGSTYIGKQMALAHMISSEIEKSQIYICFLKEPFLEWDDEENFVKIVIVYCLRNNVDEFETIKKFSKRLAYETIKNEISSVEYDNLYDYFINKN</sequence>